<keyword evidence="3" id="KW-0378">Hydrolase</keyword>
<dbReference type="PANTHER" id="PTHR30471:SF3">
    <property type="entry name" value="UPF0758 PROTEIN YEES-RELATED"/>
    <property type="match status" value="1"/>
</dbReference>
<reference evidence="8" key="1">
    <citation type="submission" date="2021-09" db="EMBL/GenBank/DDBJ databases">
        <title>Fulvivirga sp. isolated from coastal sediment.</title>
        <authorList>
            <person name="Yu H."/>
        </authorList>
    </citation>
    <scope>NUCLEOTIDE SEQUENCE</scope>
    <source>
        <strain evidence="8">1062</strain>
    </source>
</reference>
<evidence type="ECO:0000313" key="9">
    <source>
        <dbReference type="Proteomes" id="UP001139409"/>
    </source>
</evidence>
<dbReference type="RefSeq" id="WP_225698794.1">
    <property type="nucleotide sequence ID" value="NZ_JAIXNE010000005.1"/>
</dbReference>
<dbReference type="NCBIfam" id="NF000642">
    <property type="entry name" value="PRK00024.1"/>
    <property type="match status" value="1"/>
</dbReference>
<dbReference type="PANTHER" id="PTHR30471">
    <property type="entry name" value="DNA REPAIR PROTEIN RADC"/>
    <property type="match status" value="1"/>
</dbReference>
<keyword evidence="2" id="KW-0479">Metal-binding</keyword>
<sequence length="223" mass="25010">MKITVKSPLIHRARQKLLEFGTAHLSDTELLTLLIGSGSDPDQTARQLLRRVDYDLKQLARLSVGDLRKLEGIGETRAINLVSAIELGRRRDVCTSADRPGIQSSGDAYALIRRDLQDLSHEEFWILLLNRNHRLILKQQISKGGISGTVVDPRIIFKTAVDHLASAVIVAHNHPSEHLKPSQSDLQLTQKLVKAGRLLEIPLLDHLILNSERYLSFADEQML</sequence>
<keyword evidence="5" id="KW-0482">Metalloprotease</keyword>
<evidence type="ECO:0000313" key="8">
    <source>
        <dbReference type="EMBL" id="MCA6077931.1"/>
    </source>
</evidence>
<gene>
    <name evidence="8" type="primary">radC</name>
    <name evidence="8" type="ORF">LDX50_23850</name>
</gene>
<dbReference type="InterPro" id="IPR046778">
    <property type="entry name" value="UPF0758_N"/>
</dbReference>
<evidence type="ECO:0000259" key="7">
    <source>
        <dbReference type="PROSITE" id="PS50249"/>
    </source>
</evidence>
<dbReference type="GO" id="GO:0008237">
    <property type="term" value="F:metallopeptidase activity"/>
    <property type="evidence" value="ECO:0007669"/>
    <property type="project" value="UniProtKB-KW"/>
</dbReference>
<protein>
    <submittedName>
        <fullName evidence="8">DNA repair protein RadC</fullName>
    </submittedName>
</protein>
<dbReference type="CDD" id="cd08071">
    <property type="entry name" value="MPN_DUF2466"/>
    <property type="match status" value="1"/>
</dbReference>
<name>A0A9X1HU08_9BACT</name>
<evidence type="ECO:0000256" key="1">
    <source>
        <dbReference type="ARBA" id="ARBA00022670"/>
    </source>
</evidence>
<accession>A0A9X1HU08</accession>
<keyword evidence="9" id="KW-1185">Reference proteome</keyword>
<dbReference type="NCBIfam" id="TIGR00608">
    <property type="entry name" value="radc"/>
    <property type="match status" value="1"/>
</dbReference>
<evidence type="ECO:0000256" key="3">
    <source>
        <dbReference type="ARBA" id="ARBA00022801"/>
    </source>
</evidence>
<dbReference type="EMBL" id="JAIXNE010000005">
    <property type="protein sequence ID" value="MCA6077931.1"/>
    <property type="molecule type" value="Genomic_DNA"/>
</dbReference>
<evidence type="ECO:0000256" key="2">
    <source>
        <dbReference type="ARBA" id="ARBA00022723"/>
    </source>
</evidence>
<evidence type="ECO:0000256" key="6">
    <source>
        <dbReference type="RuleBase" id="RU003797"/>
    </source>
</evidence>
<dbReference type="InterPro" id="IPR037518">
    <property type="entry name" value="MPN"/>
</dbReference>
<dbReference type="GO" id="GO:0006508">
    <property type="term" value="P:proteolysis"/>
    <property type="evidence" value="ECO:0007669"/>
    <property type="project" value="UniProtKB-KW"/>
</dbReference>
<dbReference type="Pfam" id="PF20582">
    <property type="entry name" value="UPF0758_N"/>
    <property type="match status" value="1"/>
</dbReference>
<dbReference type="InterPro" id="IPR025657">
    <property type="entry name" value="RadC_JAB"/>
</dbReference>
<dbReference type="PROSITE" id="PS50249">
    <property type="entry name" value="MPN"/>
    <property type="match status" value="1"/>
</dbReference>
<dbReference type="AlphaFoldDB" id="A0A9X1HU08"/>
<proteinExistence type="inferred from homology"/>
<keyword evidence="4" id="KW-0862">Zinc</keyword>
<keyword evidence="1" id="KW-0645">Protease</keyword>
<evidence type="ECO:0000256" key="4">
    <source>
        <dbReference type="ARBA" id="ARBA00022833"/>
    </source>
</evidence>
<dbReference type="InterPro" id="IPR001405">
    <property type="entry name" value="UPF0758"/>
</dbReference>
<dbReference type="Gene3D" id="3.40.140.10">
    <property type="entry name" value="Cytidine Deaminase, domain 2"/>
    <property type="match status" value="1"/>
</dbReference>
<dbReference type="GO" id="GO:0046872">
    <property type="term" value="F:metal ion binding"/>
    <property type="evidence" value="ECO:0007669"/>
    <property type="project" value="UniProtKB-KW"/>
</dbReference>
<comment type="caution">
    <text evidence="8">The sequence shown here is derived from an EMBL/GenBank/DDBJ whole genome shotgun (WGS) entry which is preliminary data.</text>
</comment>
<feature type="domain" description="MPN" evidence="7">
    <location>
        <begin position="102"/>
        <end position="223"/>
    </location>
</feature>
<dbReference type="Pfam" id="PF04002">
    <property type="entry name" value="RadC"/>
    <property type="match status" value="1"/>
</dbReference>
<dbReference type="Proteomes" id="UP001139409">
    <property type="component" value="Unassembled WGS sequence"/>
</dbReference>
<comment type="similarity">
    <text evidence="6">Belongs to the UPF0758 family.</text>
</comment>
<organism evidence="8 9">
    <name type="scientific">Fulvivirga sedimenti</name>
    <dbReference type="NCBI Taxonomy" id="2879465"/>
    <lineage>
        <taxon>Bacteria</taxon>
        <taxon>Pseudomonadati</taxon>
        <taxon>Bacteroidota</taxon>
        <taxon>Cytophagia</taxon>
        <taxon>Cytophagales</taxon>
        <taxon>Fulvivirgaceae</taxon>
        <taxon>Fulvivirga</taxon>
    </lineage>
</organism>
<evidence type="ECO:0000256" key="5">
    <source>
        <dbReference type="ARBA" id="ARBA00023049"/>
    </source>
</evidence>